<dbReference type="OrthoDB" id="309640at2759"/>
<dbReference type="SUPFAM" id="SSF55298">
    <property type="entry name" value="YjgF-like"/>
    <property type="match status" value="1"/>
</dbReference>
<name>A0A8H5D581_9AGAR</name>
<evidence type="ECO:0008006" key="4">
    <source>
        <dbReference type="Google" id="ProtNLM"/>
    </source>
</evidence>
<dbReference type="Proteomes" id="UP000559027">
    <property type="component" value="Unassembled WGS sequence"/>
</dbReference>
<dbReference type="InterPro" id="IPR006175">
    <property type="entry name" value="YjgF/YER057c/UK114"/>
</dbReference>
<comment type="caution">
    <text evidence="2">The sequence shown here is derived from an EMBL/GenBank/DDBJ whole genome shotgun (WGS) entry which is preliminary data.</text>
</comment>
<accession>A0A8H5D581</accession>
<dbReference type="NCBIfam" id="TIGR00004">
    <property type="entry name" value="Rid family detoxifying hydrolase"/>
    <property type="match status" value="1"/>
</dbReference>
<dbReference type="PANTHER" id="PTHR11803">
    <property type="entry name" value="2-IMINOBUTANOATE/2-IMINOPROPANOATE DEAMINASE RIDA"/>
    <property type="match status" value="1"/>
</dbReference>
<sequence>MAAISPRKKIVTAPDANPPLPIFSQAVKADGFVYVSGNIGSEGFTLVEGGVQAETRAAIENISKVLKASGTGLENVVKVNIYLTNFERDFAPMNEVYLQFFGSDAPPARTCIGVVTLPLKANVEIECIAVLPN</sequence>
<dbReference type="EMBL" id="JAACJO010000011">
    <property type="protein sequence ID" value="KAF5352477.1"/>
    <property type="molecule type" value="Genomic_DNA"/>
</dbReference>
<dbReference type="Pfam" id="PF01042">
    <property type="entry name" value="Ribonuc_L-PSP"/>
    <property type="match status" value="1"/>
</dbReference>
<reference evidence="2 3" key="1">
    <citation type="journal article" date="2020" name="ISME J.">
        <title>Uncovering the hidden diversity of litter-decomposition mechanisms in mushroom-forming fungi.</title>
        <authorList>
            <person name="Floudas D."/>
            <person name="Bentzer J."/>
            <person name="Ahren D."/>
            <person name="Johansson T."/>
            <person name="Persson P."/>
            <person name="Tunlid A."/>
        </authorList>
    </citation>
    <scope>NUCLEOTIDE SEQUENCE [LARGE SCALE GENOMIC DNA]</scope>
    <source>
        <strain evidence="2 3">CBS 146.42</strain>
    </source>
</reference>
<keyword evidence="3" id="KW-1185">Reference proteome</keyword>
<dbReference type="GO" id="GO:0005739">
    <property type="term" value="C:mitochondrion"/>
    <property type="evidence" value="ECO:0007669"/>
    <property type="project" value="TreeGrafter"/>
</dbReference>
<dbReference type="Gene3D" id="3.30.1330.40">
    <property type="entry name" value="RutC-like"/>
    <property type="match status" value="1"/>
</dbReference>
<dbReference type="GO" id="GO:0005829">
    <property type="term" value="C:cytosol"/>
    <property type="evidence" value="ECO:0007669"/>
    <property type="project" value="TreeGrafter"/>
</dbReference>
<dbReference type="InterPro" id="IPR035959">
    <property type="entry name" value="RutC-like_sf"/>
</dbReference>
<dbReference type="InterPro" id="IPR006056">
    <property type="entry name" value="RidA"/>
</dbReference>
<dbReference type="FunFam" id="3.30.1330.40:FF:000001">
    <property type="entry name" value="L-PSP family endoribonuclease"/>
    <property type="match status" value="1"/>
</dbReference>
<protein>
    <recommendedName>
        <fullName evidence="4">YjgF-like protein</fullName>
    </recommendedName>
</protein>
<organism evidence="2 3">
    <name type="scientific">Leucocoprinus leucothites</name>
    <dbReference type="NCBI Taxonomy" id="201217"/>
    <lineage>
        <taxon>Eukaryota</taxon>
        <taxon>Fungi</taxon>
        <taxon>Dikarya</taxon>
        <taxon>Basidiomycota</taxon>
        <taxon>Agaricomycotina</taxon>
        <taxon>Agaricomycetes</taxon>
        <taxon>Agaricomycetidae</taxon>
        <taxon>Agaricales</taxon>
        <taxon>Agaricineae</taxon>
        <taxon>Agaricaceae</taxon>
        <taxon>Leucocoprinus</taxon>
    </lineage>
</organism>
<dbReference type="GO" id="GO:0019239">
    <property type="term" value="F:deaminase activity"/>
    <property type="evidence" value="ECO:0007669"/>
    <property type="project" value="TreeGrafter"/>
</dbReference>
<evidence type="ECO:0000313" key="3">
    <source>
        <dbReference type="Proteomes" id="UP000559027"/>
    </source>
</evidence>
<dbReference type="AlphaFoldDB" id="A0A8H5D581"/>
<dbReference type="PANTHER" id="PTHR11803:SF42">
    <property type="entry name" value="MMF1"/>
    <property type="match status" value="1"/>
</dbReference>
<dbReference type="CDD" id="cd00448">
    <property type="entry name" value="YjgF_YER057c_UK114_family"/>
    <property type="match status" value="1"/>
</dbReference>
<evidence type="ECO:0000313" key="2">
    <source>
        <dbReference type="EMBL" id="KAF5352477.1"/>
    </source>
</evidence>
<evidence type="ECO:0000256" key="1">
    <source>
        <dbReference type="ARBA" id="ARBA00010552"/>
    </source>
</evidence>
<comment type="similarity">
    <text evidence="1">Belongs to the RutC family.</text>
</comment>
<gene>
    <name evidence="2" type="ORF">D9756_005866</name>
</gene>
<proteinExistence type="inferred from homology"/>